<dbReference type="RefSeq" id="WP_237818012.1">
    <property type="nucleotide sequence ID" value="NZ_JAKLTQ010000001.1"/>
</dbReference>
<proteinExistence type="predicted"/>
<comment type="caution">
    <text evidence="2">The sequence shown here is derived from an EMBL/GenBank/DDBJ whole genome shotgun (WGS) entry which is preliminary data.</text>
</comment>
<feature type="transmembrane region" description="Helical" evidence="1">
    <location>
        <begin position="179"/>
        <end position="197"/>
    </location>
</feature>
<gene>
    <name evidence="2" type="ORF">LVY72_03270</name>
</gene>
<dbReference type="Proteomes" id="UP001165368">
    <property type="component" value="Unassembled WGS sequence"/>
</dbReference>
<accession>A0ABS9L364</accession>
<sequence>MDAAAGTAQDIAAQWWDKVLAGFERGTPVEPSALVLAAILAAAVAVSVPRVSWRWFGLFVTVVHELGHAFAALMTGQVVKGIHLRFDHSGAMHSLSRRNGRAGAAWSGFWGYPAPAVVGAALVWAAYAGWSGLALSVSALLFLATLLFIRNWQGVVIALACAAAAALLVWYATPLFLGYFTLAIGIALLVGAVRDWFKVFGVHTRRRQELASSDAFILSRGTGVPAAVWLGGFAAVIAASCLAGLGAVAGSLS</sequence>
<feature type="transmembrane region" description="Helical" evidence="1">
    <location>
        <begin position="130"/>
        <end position="149"/>
    </location>
</feature>
<dbReference type="EMBL" id="JAKLTQ010000001">
    <property type="protein sequence ID" value="MCG2620932.1"/>
    <property type="molecule type" value="Genomic_DNA"/>
</dbReference>
<feature type="transmembrane region" description="Helical" evidence="1">
    <location>
        <begin position="156"/>
        <end position="173"/>
    </location>
</feature>
<reference evidence="2" key="1">
    <citation type="submission" date="2022-01" db="EMBL/GenBank/DDBJ databases">
        <authorList>
            <person name="Jo J.-H."/>
            <person name="Im W.-T."/>
        </authorList>
    </citation>
    <scope>NUCLEOTIDE SEQUENCE</scope>
    <source>
        <strain evidence="2">I2-34</strain>
    </source>
</reference>
<dbReference type="Pfam" id="PF13398">
    <property type="entry name" value="Peptidase_M50B"/>
    <property type="match status" value="1"/>
</dbReference>
<keyword evidence="1" id="KW-0812">Transmembrane</keyword>
<protein>
    <submittedName>
        <fullName evidence="2">M50 family metallopeptidase</fullName>
    </submittedName>
</protein>
<keyword evidence="1" id="KW-1133">Transmembrane helix</keyword>
<keyword evidence="3" id="KW-1185">Reference proteome</keyword>
<dbReference type="InterPro" id="IPR049500">
    <property type="entry name" value="Peptidase_M50B-like"/>
</dbReference>
<organism evidence="2 3">
    <name type="scientific">Arthrobacter hankyongi</name>
    <dbReference type="NCBI Taxonomy" id="2904801"/>
    <lineage>
        <taxon>Bacteria</taxon>
        <taxon>Bacillati</taxon>
        <taxon>Actinomycetota</taxon>
        <taxon>Actinomycetes</taxon>
        <taxon>Micrococcales</taxon>
        <taxon>Micrococcaceae</taxon>
        <taxon>Arthrobacter</taxon>
    </lineage>
</organism>
<feature type="transmembrane region" description="Helical" evidence="1">
    <location>
        <begin position="226"/>
        <end position="249"/>
    </location>
</feature>
<name>A0ABS9L364_9MICC</name>
<evidence type="ECO:0000313" key="3">
    <source>
        <dbReference type="Proteomes" id="UP001165368"/>
    </source>
</evidence>
<evidence type="ECO:0000256" key="1">
    <source>
        <dbReference type="SAM" id="Phobius"/>
    </source>
</evidence>
<feature type="transmembrane region" description="Helical" evidence="1">
    <location>
        <begin position="103"/>
        <end position="124"/>
    </location>
</feature>
<keyword evidence="1" id="KW-0472">Membrane</keyword>
<evidence type="ECO:0000313" key="2">
    <source>
        <dbReference type="EMBL" id="MCG2620932.1"/>
    </source>
</evidence>